<sequence length="252" mass="28377">MNYQHVPFKEYNGHFIRNDVDIPQSGKYLLIESYETFCKYFGIANIGGSRKYVTPEVFNDYCVLAVLKDFAANAKVNSVVCSGPTMVLTYTFDKFETKTWTGYTPLIVSVPKVYIGHPHCTNFQFLRHEAMFAINSLKAGNSSSADNVVGGWSDYHGVNEEEKEIFAKGMENLDGVKYIPVLCKCQVVAGMNYTFICLARGVYPQAKWALAKVSMHRAPDGRIYRKGINDLGPIENMHNIDQRIRDVVDANA</sequence>
<reference evidence="1" key="1">
    <citation type="submission" date="2019-03" db="EMBL/GenBank/DDBJ databases">
        <title>Complete genome sequence of enteropathogenic Citrobacter rodentium strain DBS100.</title>
        <authorList>
            <person name="Popov G."/>
            <person name="Fiebig A."/>
            <person name="Shideler S."/>
            <person name="Coombes B."/>
            <person name="Savchenko A."/>
        </authorList>
    </citation>
    <scope>NUCLEOTIDE SEQUENCE</scope>
    <source>
        <strain evidence="1">DBS100</strain>
    </source>
</reference>
<dbReference type="RefSeq" id="WP_012906417.1">
    <property type="nucleotide sequence ID" value="NZ_CAJTBI010000007.1"/>
</dbReference>
<dbReference type="SUPFAM" id="SSF54403">
    <property type="entry name" value="Cystatin/monellin"/>
    <property type="match status" value="1"/>
</dbReference>
<dbReference type="EMBL" id="CP038008">
    <property type="protein sequence ID" value="QBY28733.1"/>
    <property type="molecule type" value="Genomic_DNA"/>
</dbReference>
<accession>A0A482PFW0</accession>
<dbReference type="InterPro" id="IPR046350">
    <property type="entry name" value="Cystatin_sf"/>
</dbReference>
<proteinExistence type="predicted"/>
<name>A0A482PFW0_CITRO</name>
<evidence type="ECO:0000313" key="1">
    <source>
        <dbReference type="EMBL" id="QBY28733.1"/>
    </source>
</evidence>
<protein>
    <submittedName>
        <fullName evidence="1">Uncharacterized protein</fullName>
    </submittedName>
</protein>
<organism evidence="1">
    <name type="scientific">Citrobacter rodentium</name>
    <dbReference type="NCBI Taxonomy" id="67825"/>
    <lineage>
        <taxon>Bacteria</taxon>
        <taxon>Pseudomonadati</taxon>
        <taxon>Pseudomonadota</taxon>
        <taxon>Gammaproteobacteria</taxon>
        <taxon>Enterobacterales</taxon>
        <taxon>Enterobacteriaceae</taxon>
        <taxon>Citrobacter</taxon>
    </lineage>
</organism>
<gene>
    <name evidence="1" type="ORF">E2R62_07625</name>
</gene>
<dbReference type="AlphaFoldDB" id="A0A482PFW0"/>